<proteinExistence type="predicted"/>
<dbReference type="Proteomes" id="UP000248423">
    <property type="component" value="Unassembled WGS sequence"/>
</dbReference>
<feature type="transmembrane region" description="Helical" evidence="8">
    <location>
        <begin position="97"/>
        <end position="119"/>
    </location>
</feature>
<accession>A0A319DWZ8</accession>
<evidence type="ECO:0000256" key="6">
    <source>
        <dbReference type="ARBA" id="ARBA00022989"/>
    </source>
</evidence>
<dbReference type="PROSITE" id="PS50893">
    <property type="entry name" value="ABC_TRANSPORTER_2"/>
    <property type="match status" value="1"/>
</dbReference>
<evidence type="ECO:0000259" key="9">
    <source>
        <dbReference type="PROSITE" id="PS50893"/>
    </source>
</evidence>
<comment type="subcellular location">
    <subcellularLocation>
        <location evidence="1">Membrane</location>
        <topology evidence="1">Multi-pass membrane protein</topology>
    </subcellularLocation>
</comment>
<dbReference type="VEuPathDB" id="FungiDB:BO78DRAFT_325485"/>
<dbReference type="SUPFAM" id="SSF52540">
    <property type="entry name" value="P-loop containing nucleoside triphosphate hydrolases"/>
    <property type="match status" value="1"/>
</dbReference>
<dbReference type="Gene3D" id="1.20.1560.10">
    <property type="entry name" value="ABC transporter type 1, transmembrane domain"/>
    <property type="match status" value="1"/>
</dbReference>
<dbReference type="InterPro" id="IPR027417">
    <property type="entry name" value="P-loop_NTPase"/>
</dbReference>
<dbReference type="InterPro" id="IPR044726">
    <property type="entry name" value="ABCC_6TM_D2"/>
</dbReference>
<organism evidence="11 12">
    <name type="scientific">Aspergillus sclerotiicarbonarius (strain CBS 121057 / IBT 28362)</name>
    <dbReference type="NCBI Taxonomy" id="1448318"/>
    <lineage>
        <taxon>Eukaryota</taxon>
        <taxon>Fungi</taxon>
        <taxon>Dikarya</taxon>
        <taxon>Ascomycota</taxon>
        <taxon>Pezizomycotina</taxon>
        <taxon>Eurotiomycetes</taxon>
        <taxon>Eurotiomycetidae</taxon>
        <taxon>Eurotiales</taxon>
        <taxon>Aspergillaceae</taxon>
        <taxon>Aspergillus</taxon>
        <taxon>Aspergillus subgen. Circumdati</taxon>
    </lineage>
</organism>
<feature type="domain" description="ABC transporter" evidence="9">
    <location>
        <begin position="119"/>
        <end position="373"/>
    </location>
</feature>
<feature type="domain" description="ABC transmembrane type-1" evidence="10">
    <location>
        <begin position="1"/>
        <end position="156"/>
    </location>
</feature>
<evidence type="ECO:0000256" key="5">
    <source>
        <dbReference type="ARBA" id="ARBA00022840"/>
    </source>
</evidence>
<dbReference type="AlphaFoldDB" id="A0A319DWZ8"/>
<keyword evidence="7 8" id="KW-0472">Membrane</keyword>
<sequence>MLQVAIFAIGAGMIVASASYLVVVALIAIQRFYVQTSRQLRTLRLEQQAPLYTHFQETIAGLVSIRAFGWAAPFRARNATLLDDSQRPMYLLKTVQAWLGLVLNLLVAGLGTVLIGTIVSLRDTVHPALVGLGLLNIMSFNENLSELIVVWSLTETSLSALARVRSFVQTTDSEEKPGETGSPPTAWPSHGAVTLDQFSAAYSASGLSRAELRQRFNIITQEPYWVTSETVRFNLDPWGATSQDDDILIRVLETCQLWSVIEARGGLNAILEADFLSHGQRQLFCLARALLRRSKVVVLDEVSSSVDIETDRRMQEIIRKEFEGCTIIAVAHRLETIVDFDRVVVLSDGRVVESGPPPELLARDGWFKRLYES</sequence>
<protein>
    <submittedName>
        <fullName evidence="11">P-loop containing nucleoside triphosphate hydrolase protein</fullName>
    </submittedName>
</protein>
<dbReference type="PROSITE" id="PS00211">
    <property type="entry name" value="ABC_TRANSPORTER_1"/>
    <property type="match status" value="1"/>
</dbReference>
<dbReference type="GO" id="GO:0140359">
    <property type="term" value="F:ABC-type transporter activity"/>
    <property type="evidence" value="ECO:0007669"/>
    <property type="project" value="InterPro"/>
</dbReference>
<evidence type="ECO:0000256" key="7">
    <source>
        <dbReference type="ARBA" id="ARBA00023136"/>
    </source>
</evidence>
<name>A0A319DWZ8_ASPSB</name>
<dbReference type="InterPro" id="IPR036640">
    <property type="entry name" value="ABC1_TM_sf"/>
</dbReference>
<gene>
    <name evidence="11" type="ORF">BO78DRAFT_325485</name>
</gene>
<dbReference type="GO" id="GO:0016887">
    <property type="term" value="F:ATP hydrolysis activity"/>
    <property type="evidence" value="ECO:0007669"/>
    <property type="project" value="InterPro"/>
</dbReference>
<evidence type="ECO:0000313" key="11">
    <source>
        <dbReference type="EMBL" id="PYI02317.1"/>
    </source>
</evidence>
<dbReference type="InterPro" id="IPR017871">
    <property type="entry name" value="ABC_transporter-like_CS"/>
</dbReference>
<dbReference type="STRING" id="1448318.A0A319DWZ8"/>
<dbReference type="GO" id="GO:0005524">
    <property type="term" value="F:ATP binding"/>
    <property type="evidence" value="ECO:0007669"/>
    <property type="project" value="UniProtKB-KW"/>
</dbReference>
<keyword evidence="5" id="KW-0067">ATP-binding</keyword>
<keyword evidence="2" id="KW-0813">Transport</keyword>
<dbReference type="InterPro" id="IPR003439">
    <property type="entry name" value="ABC_transporter-like_ATP-bd"/>
</dbReference>
<evidence type="ECO:0000313" key="12">
    <source>
        <dbReference type="Proteomes" id="UP000248423"/>
    </source>
</evidence>
<dbReference type="CDD" id="cd18580">
    <property type="entry name" value="ABC_6TM_ABCC_D2"/>
    <property type="match status" value="1"/>
</dbReference>
<dbReference type="Gene3D" id="3.40.50.300">
    <property type="entry name" value="P-loop containing nucleotide triphosphate hydrolases"/>
    <property type="match status" value="1"/>
</dbReference>
<keyword evidence="12" id="KW-1185">Reference proteome</keyword>
<dbReference type="PANTHER" id="PTHR24223:SF399">
    <property type="entry name" value="ABC TRANSPORTER ATNG"/>
    <property type="match status" value="1"/>
</dbReference>
<dbReference type="Pfam" id="PF00664">
    <property type="entry name" value="ABC_membrane"/>
    <property type="match status" value="1"/>
</dbReference>
<dbReference type="EMBL" id="KZ826397">
    <property type="protein sequence ID" value="PYI02317.1"/>
    <property type="molecule type" value="Genomic_DNA"/>
</dbReference>
<keyword evidence="11" id="KW-0378">Hydrolase</keyword>
<evidence type="ECO:0000256" key="3">
    <source>
        <dbReference type="ARBA" id="ARBA00022692"/>
    </source>
</evidence>
<keyword evidence="6 8" id="KW-1133">Transmembrane helix</keyword>
<evidence type="ECO:0000256" key="2">
    <source>
        <dbReference type="ARBA" id="ARBA00022448"/>
    </source>
</evidence>
<keyword evidence="3 8" id="KW-0812">Transmembrane</keyword>
<evidence type="ECO:0000259" key="10">
    <source>
        <dbReference type="PROSITE" id="PS50929"/>
    </source>
</evidence>
<evidence type="ECO:0000256" key="1">
    <source>
        <dbReference type="ARBA" id="ARBA00004141"/>
    </source>
</evidence>
<dbReference type="PROSITE" id="PS50929">
    <property type="entry name" value="ABC_TM1F"/>
    <property type="match status" value="1"/>
</dbReference>
<dbReference type="PANTHER" id="PTHR24223">
    <property type="entry name" value="ATP-BINDING CASSETTE SUB-FAMILY C"/>
    <property type="match status" value="1"/>
</dbReference>
<dbReference type="SUPFAM" id="SSF90123">
    <property type="entry name" value="ABC transporter transmembrane region"/>
    <property type="match status" value="1"/>
</dbReference>
<dbReference type="OrthoDB" id="6500128at2759"/>
<dbReference type="GO" id="GO:0016020">
    <property type="term" value="C:membrane"/>
    <property type="evidence" value="ECO:0007669"/>
    <property type="project" value="UniProtKB-SubCell"/>
</dbReference>
<feature type="transmembrane region" description="Helical" evidence="8">
    <location>
        <begin position="6"/>
        <end position="29"/>
    </location>
</feature>
<dbReference type="Pfam" id="PF00005">
    <property type="entry name" value="ABC_tran"/>
    <property type="match status" value="1"/>
</dbReference>
<evidence type="ECO:0000256" key="8">
    <source>
        <dbReference type="SAM" id="Phobius"/>
    </source>
</evidence>
<keyword evidence="4" id="KW-0547">Nucleotide-binding</keyword>
<dbReference type="InterPro" id="IPR050173">
    <property type="entry name" value="ABC_transporter_C-like"/>
</dbReference>
<reference evidence="11 12" key="1">
    <citation type="submission" date="2018-02" db="EMBL/GenBank/DDBJ databases">
        <title>The genomes of Aspergillus section Nigri reveals drivers in fungal speciation.</title>
        <authorList>
            <consortium name="DOE Joint Genome Institute"/>
            <person name="Vesth T.C."/>
            <person name="Nybo J."/>
            <person name="Theobald S."/>
            <person name="Brandl J."/>
            <person name="Frisvad J.C."/>
            <person name="Nielsen K.F."/>
            <person name="Lyhne E.K."/>
            <person name="Kogle M.E."/>
            <person name="Kuo A."/>
            <person name="Riley R."/>
            <person name="Clum A."/>
            <person name="Nolan M."/>
            <person name="Lipzen A."/>
            <person name="Salamov A."/>
            <person name="Henrissat B."/>
            <person name="Wiebenga A."/>
            <person name="De vries R.P."/>
            <person name="Grigoriev I.V."/>
            <person name="Mortensen U.H."/>
            <person name="Andersen M.R."/>
            <person name="Baker S.E."/>
        </authorList>
    </citation>
    <scope>NUCLEOTIDE SEQUENCE [LARGE SCALE GENOMIC DNA]</scope>
    <source>
        <strain evidence="11 12">CBS 121057</strain>
    </source>
</reference>
<evidence type="ECO:0000256" key="4">
    <source>
        <dbReference type="ARBA" id="ARBA00022741"/>
    </source>
</evidence>
<dbReference type="InterPro" id="IPR011527">
    <property type="entry name" value="ABC1_TM_dom"/>
</dbReference>